<proteinExistence type="predicted"/>
<evidence type="ECO:0000313" key="1">
    <source>
        <dbReference type="EMBL" id="KAK7478946.1"/>
    </source>
</evidence>
<dbReference type="Proteomes" id="UP001519460">
    <property type="component" value="Unassembled WGS sequence"/>
</dbReference>
<gene>
    <name evidence="1" type="ORF">BaRGS_00029813</name>
</gene>
<name>A0ABD0JW89_9CAEN</name>
<keyword evidence="2" id="KW-1185">Reference proteome</keyword>
<comment type="caution">
    <text evidence="1">The sequence shown here is derived from an EMBL/GenBank/DDBJ whole genome shotgun (WGS) entry which is preliminary data.</text>
</comment>
<protein>
    <submittedName>
        <fullName evidence="1">Uncharacterized protein</fullName>
    </submittedName>
</protein>
<dbReference type="EMBL" id="JACVVK020000314">
    <property type="protein sequence ID" value="KAK7478946.1"/>
    <property type="molecule type" value="Genomic_DNA"/>
</dbReference>
<organism evidence="1 2">
    <name type="scientific">Batillaria attramentaria</name>
    <dbReference type="NCBI Taxonomy" id="370345"/>
    <lineage>
        <taxon>Eukaryota</taxon>
        <taxon>Metazoa</taxon>
        <taxon>Spiralia</taxon>
        <taxon>Lophotrochozoa</taxon>
        <taxon>Mollusca</taxon>
        <taxon>Gastropoda</taxon>
        <taxon>Caenogastropoda</taxon>
        <taxon>Sorbeoconcha</taxon>
        <taxon>Cerithioidea</taxon>
        <taxon>Batillariidae</taxon>
        <taxon>Batillaria</taxon>
    </lineage>
</organism>
<evidence type="ECO:0000313" key="2">
    <source>
        <dbReference type="Proteomes" id="UP001519460"/>
    </source>
</evidence>
<dbReference type="AlphaFoldDB" id="A0ABD0JW89"/>
<reference evidence="1 2" key="1">
    <citation type="journal article" date="2023" name="Sci. Data">
        <title>Genome assembly of the Korean intertidal mud-creeper Batillaria attramentaria.</title>
        <authorList>
            <person name="Patra A.K."/>
            <person name="Ho P.T."/>
            <person name="Jun S."/>
            <person name="Lee S.J."/>
            <person name="Kim Y."/>
            <person name="Won Y.J."/>
        </authorList>
    </citation>
    <scope>NUCLEOTIDE SEQUENCE [LARGE SCALE GENOMIC DNA]</scope>
    <source>
        <strain evidence="1">Wonlab-2016</strain>
    </source>
</reference>
<sequence length="83" mass="8916">MGGNGAPGKTMEQLEKSVGVAYGASLRREPFKRSDWLILKGITSTRDHWQVHGLPSLVCGEPHYGQLGGLMDTGVAGSFNPDF</sequence>
<accession>A0ABD0JW89</accession>